<dbReference type="RefSeq" id="WP_060672500.1">
    <property type="nucleotide sequence ID" value="NZ_LIXZ01000007.1"/>
</dbReference>
<dbReference type="Proteomes" id="UP000050398">
    <property type="component" value="Unassembled WGS sequence"/>
</dbReference>
<dbReference type="OrthoDB" id="1739831at2"/>
<dbReference type="PATRIC" id="fig|218284.4.peg.3855"/>
<sequence length="138" mass="16374">MSEIINCPRCNAIFMKNKFRDVCDKCFREEENMYETVYQFLKKRENRAATMDRVIEVTGVDEELLYKWVKKGRIQTRQFPNMGYPCDKCGKIIGTGRICGDCSSELASDLEKFETEQEWKKKSQESGQRTYYTMREKN</sequence>
<accession>A0A0P6WEA9</accession>
<gene>
    <name evidence="2" type="ORF">AM506_10790</name>
</gene>
<dbReference type="AlphaFoldDB" id="A0A0P6WEA9"/>
<dbReference type="EMBL" id="LIXZ01000007">
    <property type="protein sequence ID" value="KPL59435.1"/>
    <property type="molecule type" value="Genomic_DNA"/>
</dbReference>
<evidence type="ECO:0000313" key="2">
    <source>
        <dbReference type="EMBL" id="KPL59435.1"/>
    </source>
</evidence>
<name>A0A0P6WEA9_9BACI</name>
<evidence type="ECO:0008006" key="4">
    <source>
        <dbReference type="Google" id="ProtNLM"/>
    </source>
</evidence>
<reference evidence="2 3" key="1">
    <citation type="submission" date="2015-08" db="EMBL/GenBank/DDBJ databases">
        <title>Draft Genome Sequence of Bacillus vietnamensis UCD-SED5.</title>
        <authorList>
            <person name="Lee R.D."/>
            <person name="Jospin G."/>
            <person name="Lang J.M."/>
            <person name="Coil D.A."/>
            <person name="Eisen J.A."/>
        </authorList>
    </citation>
    <scope>NUCLEOTIDE SEQUENCE [LARGE SCALE GENOMIC DNA]</scope>
    <source>
        <strain evidence="2 3">UCD-SED5</strain>
    </source>
</reference>
<dbReference type="InterPro" id="IPR022258">
    <property type="entry name" value="Flagellar_operon_YvyF"/>
</dbReference>
<comment type="caution">
    <text evidence="2">The sequence shown here is derived from an EMBL/GenBank/DDBJ whole genome shotgun (WGS) entry which is preliminary data.</text>
</comment>
<evidence type="ECO:0000313" key="3">
    <source>
        <dbReference type="Proteomes" id="UP000050398"/>
    </source>
</evidence>
<evidence type="ECO:0000256" key="1">
    <source>
        <dbReference type="SAM" id="MobiDB-lite"/>
    </source>
</evidence>
<proteinExistence type="predicted"/>
<feature type="region of interest" description="Disordered" evidence="1">
    <location>
        <begin position="118"/>
        <end position="138"/>
    </location>
</feature>
<protein>
    <recommendedName>
        <fullName evidence="4">Flagellar protein</fullName>
    </recommendedName>
</protein>
<dbReference type="NCBIfam" id="TIGR03826">
    <property type="entry name" value="YvyF"/>
    <property type="match status" value="1"/>
</dbReference>
<dbReference type="eggNOG" id="ENOG5032TKA">
    <property type="taxonomic scope" value="Bacteria"/>
</dbReference>
<organism evidence="2 3">
    <name type="scientific">Rossellomorea vietnamensis</name>
    <dbReference type="NCBI Taxonomy" id="218284"/>
    <lineage>
        <taxon>Bacteria</taxon>
        <taxon>Bacillati</taxon>
        <taxon>Bacillota</taxon>
        <taxon>Bacilli</taxon>
        <taxon>Bacillales</taxon>
        <taxon>Bacillaceae</taxon>
        <taxon>Rossellomorea</taxon>
    </lineage>
</organism>